<dbReference type="InterPro" id="IPR036291">
    <property type="entry name" value="NAD(P)-bd_dom_sf"/>
</dbReference>
<dbReference type="PRINTS" id="PR00081">
    <property type="entry name" value="GDHRDH"/>
</dbReference>
<dbReference type="Gene3D" id="3.40.50.720">
    <property type="entry name" value="NAD(P)-binding Rossmann-like Domain"/>
    <property type="match status" value="1"/>
</dbReference>
<dbReference type="InterPro" id="IPR051122">
    <property type="entry name" value="SDR_DHRS6-like"/>
</dbReference>
<evidence type="ECO:0000256" key="3">
    <source>
        <dbReference type="ARBA" id="ARBA00023027"/>
    </source>
</evidence>
<evidence type="ECO:0000313" key="4">
    <source>
        <dbReference type="EMBL" id="KLN55849.1"/>
    </source>
</evidence>
<dbReference type="NCBIfam" id="NF004779">
    <property type="entry name" value="PRK06125.1"/>
    <property type="match status" value="1"/>
</dbReference>
<dbReference type="PATRIC" id="fig|34073.19.peg.2963"/>
<dbReference type="EMBL" id="JZWI01000014">
    <property type="protein sequence ID" value="KLN55849.1"/>
    <property type="molecule type" value="Genomic_DNA"/>
</dbReference>
<dbReference type="Pfam" id="PF00106">
    <property type="entry name" value="adh_short"/>
    <property type="match status" value="1"/>
</dbReference>
<gene>
    <name evidence="4" type="primary">hdhA</name>
    <name evidence="4" type="ORF">VPARA_28840</name>
</gene>
<evidence type="ECO:0000256" key="1">
    <source>
        <dbReference type="ARBA" id="ARBA00006484"/>
    </source>
</evidence>
<name>A0A0H2M057_VARPD</name>
<dbReference type="GO" id="GO:0008709">
    <property type="term" value="F:cholate 7-alpha-dehydrogenase (NAD+) activity"/>
    <property type="evidence" value="ECO:0007669"/>
    <property type="project" value="UniProtKB-EC"/>
</dbReference>
<keyword evidence="3" id="KW-0520">NAD</keyword>
<dbReference type="PANTHER" id="PTHR43477:SF4">
    <property type="entry name" value="DEHYDROGENASE_REDUCTASE SDR FAMILY MEMBER 6"/>
    <property type="match status" value="1"/>
</dbReference>
<proteinExistence type="inferred from homology"/>
<comment type="similarity">
    <text evidence="1">Belongs to the short-chain dehydrogenases/reductases (SDR) family.</text>
</comment>
<reference evidence="4 5" key="1">
    <citation type="submission" date="2015-03" db="EMBL/GenBank/DDBJ databases">
        <title>Genome sequence of Variovorax paradoxus TBEA6.</title>
        <authorList>
            <person name="Poehlein A."/>
            <person name="Schuldes J."/>
            <person name="Wuebbeler J.H."/>
            <person name="Hiessl S."/>
            <person name="Steinbuechel A."/>
            <person name="Daniel R."/>
        </authorList>
    </citation>
    <scope>NUCLEOTIDE SEQUENCE [LARGE SCALE GENOMIC DNA]</scope>
    <source>
        <strain evidence="4 5">TBEA6</strain>
    </source>
</reference>
<protein>
    <submittedName>
        <fullName evidence="4">7-alpha-hydroxysteroid dehydrogenase</fullName>
        <ecNumber evidence="4">1.1.1.159</ecNumber>
    </submittedName>
</protein>
<organism evidence="4 5">
    <name type="scientific">Variovorax paradoxus</name>
    <dbReference type="NCBI Taxonomy" id="34073"/>
    <lineage>
        <taxon>Bacteria</taxon>
        <taxon>Pseudomonadati</taxon>
        <taxon>Pseudomonadota</taxon>
        <taxon>Betaproteobacteria</taxon>
        <taxon>Burkholderiales</taxon>
        <taxon>Comamonadaceae</taxon>
        <taxon>Variovorax</taxon>
    </lineage>
</organism>
<dbReference type="Proteomes" id="UP000035170">
    <property type="component" value="Unassembled WGS sequence"/>
</dbReference>
<sequence length="277" mass="28976">MKLELEGKTVLITGASKGIGLAAAHAFAAEGCHLHLAARDGAALAAAKEEIEKIYPINVKVHPMDLAAAGAMNLLAEAAGHVDILVNNAGDIPSGPIESLDFAAVRRGFQLKVLGYMELSQIYYARMKAAGGGVIVNDIGNSGENWDANYIAGSTGNAAVMAFTRALGGVSLDDGIRVVGVNPGPVATDRMVKLMKRRALDTHGDEGRWEELFDNYPGGRPATPEEVAELMVFLASPRAGYITGTVVTIDGGIAARGSIIKTSKKVIEAEQARRIAA</sequence>
<comment type="caution">
    <text evidence="4">The sequence shown here is derived from an EMBL/GenBank/DDBJ whole genome shotgun (WGS) entry which is preliminary data.</text>
</comment>
<evidence type="ECO:0000256" key="2">
    <source>
        <dbReference type="ARBA" id="ARBA00023002"/>
    </source>
</evidence>
<keyword evidence="2 4" id="KW-0560">Oxidoreductase</keyword>
<evidence type="ECO:0000313" key="5">
    <source>
        <dbReference type="Proteomes" id="UP000035170"/>
    </source>
</evidence>
<accession>A0A0H2M057</accession>
<dbReference type="RefSeq" id="WP_047785036.1">
    <property type="nucleotide sequence ID" value="NZ_JZWI01000014.1"/>
</dbReference>
<dbReference type="SUPFAM" id="SSF51735">
    <property type="entry name" value="NAD(P)-binding Rossmann-fold domains"/>
    <property type="match status" value="1"/>
</dbReference>
<dbReference type="EC" id="1.1.1.159" evidence="4"/>
<keyword evidence="5" id="KW-1185">Reference proteome</keyword>
<dbReference type="InterPro" id="IPR002347">
    <property type="entry name" value="SDR_fam"/>
</dbReference>
<dbReference type="PANTHER" id="PTHR43477">
    <property type="entry name" value="DIHYDROANTICAPSIN 7-DEHYDROGENASE"/>
    <property type="match status" value="1"/>
</dbReference>
<dbReference type="AlphaFoldDB" id="A0A0H2M057"/>